<dbReference type="SUPFAM" id="SSF50118">
    <property type="entry name" value="Cell growth inhibitor/plasmid maintenance toxic component"/>
    <property type="match status" value="1"/>
</dbReference>
<dbReference type="Pfam" id="PF02452">
    <property type="entry name" value="PemK_toxin"/>
    <property type="match status" value="1"/>
</dbReference>
<proteinExistence type="predicted"/>
<protein>
    <submittedName>
        <fullName evidence="1">mRNA interferase MazF</fullName>
    </submittedName>
</protein>
<gene>
    <name evidence="1" type="ORF">CLV58_1307</name>
</gene>
<dbReference type="InterPro" id="IPR011067">
    <property type="entry name" value="Plasmid_toxin/cell-grow_inhib"/>
</dbReference>
<organism evidence="1 2">
    <name type="scientific">Spirosoma oryzae</name>
    <dbReference type="NCBI Taxonomy" id="1469603"/>
    <lineage>
        <taxon>Bacteria</taxon>
        <taxon>Pseudomonadati</taxon>
        <taxon>Bacteroidota</taxon>
        <taxon>Cytophagia</taxon>
        <taxon>Cytophagales</taxon>
        <taxon>Cytophagaceae</taxon>
        <taxon>Spirosoma</taxon>
    </lineage>
</organism>
<dbReference type="GO" id="GO:0003677">
    <property type="term" value="F:DNA binding"/>
    <property type="evidence" value="ECO:0007669"/>
    <property type="project" value="InterPro"/>
</dbReference>
<reference evidence="1 2" key="1">
    <citation type="submission" date="2018-03" db="EMBL/GenBank/DDBJ databases">
        <title>Genomic Encyclopedia of Archaeal and Bacterial Type Strains, Phase II (KMG-II): from individual species to whole genera.</title>
        <authorList>
            <person name="Goeker M."/>
        </authorList>
    </citation>
    <scope>NUCLEOTIDE SEQUENCE [LARGE SCALE GENOMIC DNA]</scope>
    <source>
        <strain evidence="1 2">DSM 28354</strain>
    </source>
</reference>
<dbReference type="Proteomes" id="UP000238375">
    <property type="component" value="Unassembled WGS sequence"/>
</dbReference>
<dbReference type="GO" id="GO:0004521">
    <property type="term" value="F:RNA endonuclease activity"/>
    <property type="evidence" value="ECO:0007669"/>
    <property type="project" value="TreeGrafter"/>
</dbReference>
<comment type="caution">
    <text evidence="1">The sequence shown here is derived from an EMBL/GenBank/DDBJ whole genome shotgun (WGS) entry which is preliminary data.</text>
</comment>
<dbReference type="GO" id="GO:0016075">
    <property type="term" value="P:rRNA catabolic process"/>
    <property type="evidence" value="ECO:0007669"/>
    <property type="project" value="TreeGrafter"/>
</dbReference>
<name>A0A2T0S3Z9_9BACT</name>
<dbReference type="InterPro" id="IPR003477">
    <property type="entry name" value="PemK-like"/>
</dbReference>
<dbReference type="RefSeq" id="WP_106140340.1">
    <property type="nucleotide sequence ID" value="NZ_PVTE01000030.1"/>
</dbReference>
<sequence>MADYAYAQGDIVWAYYPLTDKIDKHKKRPVLIISNKTSNDLDNDYIVLPITRAIRSEPFSVLIDPASVKGNLPVASEVRCNKPFTVRQSLLLEKIGELATEKVQVASAYMCQSIRVN</sequence>
<dbReference type="Gene3D" id="2.30.30.110">
    <property type="match status" value="1"/>
</dbReference>
<accession>A0A2T0S3Z9</accession>
<dbReference type="OrthoDB" id="962723at2"/>
<evidence type="ECO:0000313" key="2">
    <source>
        <dbReference type="Proteomes" id="UP000238375"/>
    </source>
</evidence>
<dbReference type="AlphaFoldDB" id="A0A2T0S3Z9"/>
<keyword evidence="2" id="KW-1185">Reference proteome</keyword>
<dbReference type="EMBL" id="PVTE01000030">
    <property type="protein sequence ID" value="PRY28150.1"/>
    <property type="molecule type" value="Genomic_DNA"/>
</dbReference>
<dbReference type="PANTHER" id="PTHR33988:SF2">
    <property type="entry name" value="ENDORIBONUCLEASE MAZF"/>
    <property type="match status" value="1"/>
</dbReference>
<evidence type="ECO:0000313" key="1">
    <source>
        <dbReference type="EMBL" id="PRY28150.1"/>
    </source>
</evidence>
<dbReference type="GO" id="GO:0006402">
    <property type="term" value="P:mRNA catabolic process"/>
    <property type="evidence" value="ECO:0007669"/>
    <property type="project" value="TreeGrafter"/>
</dbReference>
<dbReference type="PANTHER" id="PTHR33988">
    <property type="entry name" value="ENDORIBONUCLEASE MAZF-RELATED"/>
    <property type="match status" value="1"/>
</dbReference>